<evidence type="ECO:0000313" key="1">
    <source>
        <dbReference type="EMBL" id="WFG00286.1"/>
    </source>
</evidence>
<evidence type="ECO:0000313" key="2">
    <source>
        <dbReference type="Proteomes" id="UP001218423"/>
    </source>
</evidence>
<protein>
    <submittedName>
        <fullName evidence="1">Uncharacterized protein</fullName>
    </submittedName>
</protein>
<gene>
    <name evidence="1" type="ORF">P5S46_21225</name>
</gene>
<accession>A0AAJ5ZBI6</accession>
<dbReference type="RefSeq" id="WP_128342728.1">
    <property type="nucleotide sequence ID" value="NZ_CAWOMG010000077.1"/>
</dbReference>
<dbReference type="AlphaFoldDB" id="A0AAJ5ZBI6"/>
<dbReference type="EMBL" id="CP120943">
    <property type="protein sequence ID" value="WFG00286.1"/>
    <property type="molecule type" value="Genomic_DNA"/>
</dbReference>
<keyword evidence="1" id="KW-0614">Plasmid</keyword>
<organism evidence="1 2">
    <name type="scientific">Aeromonas caviae</name>
    <name type="common">Aeromonas punctata</name>
    <dbReference type="NCBI Taxonomy" id="648"/>
    <lineage>
        <taxon>Bacteria</taxon>
        <taxon>Pseudomonadati</taxon>
        <taxon>Pseudomonadota</taxon>
        <taxon>Gammaproteobacteria</taxon>
        <taxon>Aeromonadales</taxon>
        <taxon>Aeromonadaceae</taxon>
        <taxon>Aeromonas</taxon>
    </lineage>
</organism>
<dbReference type="Proteomes" id="UP001218423">
    <property type="component" value="Plasmid pAC1520"/>
</dbReference>
<proteinExistence type="predicted"/>
<reference evidence="1" key="1">
    <citation type="submission" date="2023-03" db="EMBL/GenBank/DDBJ databases">
        <title>Aeromonas caviae strain AC1520.</title>
        <authorList>
            <person name="Xie T."/>
            <person name="Zhang Q."/>
            <person name="Deng J."/>
            <person name="Li X."/>
        </authorList>
    </citation>
    <scope>NUCLEOTIDE SEQUENCE</scope>
    <source>
        <strain evidence="1">AC1520</strain>
        <plasmid evidence="1">pAC1520</plasmid>
    </source>
</reference>
<sequence>MKPESNLEEALDELYKKNVALLSGVTSKLDQHAQKYVIPAVATAAVAMMTGYIAAATVGVAGTPHEEIKQVLELYSSAKGVPSDQVTLSDVVKAVISGEFNSLAVAAPTALGVASASAGVMLLTQRIARTADSLLDKFSENYHQAKMERMDKLYSILKEDYKAFRNMEPTKHLPNSGALTDPKSMLKHILLNQEGTLRNYDEIISRSDSMSNRIKMQ</sequence>
<geneLocation type="plasmid" evidence="1 2">
    <name>pAC1520</name>
</geneLocation>
<name>A0AAJ5ZBI6_AERCA</name>